<dbReference type="PANTHER" id="PTHR34710:SF20">
    <property type="entry name" value="OS10G0550200 PROTEIN"/>
    <property type="match status" value="1"/>
</dbReference>
<sequence>MNEHRASRGCDLYRKLNLNAFQLLMSELGFNLDNFRPDPEYLVENPIKKRKFTDKEARDIVRPYVADALRFYNKEAGTKYELVEPGYLTSALLRTCILHHVDFTAKKTDVADAPEEMFFAELTTTEEDRWVKFCKNMGPRDLISDRDDATDSSSSSSFKSLRSTDGSKYELVEPGCITKVLLETCTLYHVNFTAKKTDVADAPEEMFFAELTTTCGVPSFNLWNCKGPRDSISGDRNNGCCYCSLENGQHPKCGGFSRGGEGLFLDC</sequence>
<dbReference type="Proteomes" id="UP001202328">
    <property type="component" value="Unassembled WGS sequence"/>
</dbReference>
<proteinExistence type="predicted"/>
<protein>
    <recommendedName>
        <fullName evidence="1">DUF3615 domain-containing protein</fullName>
    </recommendedName>
</protein>
<dbReference type="InterPro" id="IPR022059">
    <property type="entry name" value="DUF3615"/>
</dbReference>
<comment type="caution">
    <text evidence="2">The sequence shown here is derived from an EMBL/GenBank/DDBJ whole genome shotgun (WGS) entry which is preliminary data.</text>
</comment>
<dbReference type="EMBL" id="JAJJMB010002292">
    <property type="protein sequence ID" value="KAI3952152.1"/>
    <property type="molecule type" value="Genomic_DNA"/>
</dbReference>
<name>A0AAD4XVX9_9MAGN</name>
<dbReference type="Pfam" id="PF12274">
    <property type="entry name" value="DUF3615"/>
    <property type="match status" value="2"/>
</dbReference>
<reference evidence="2" key="1">
    <citation type="submission" date="2022-04" db="EMBL/GenBank/DDBJ databases">
        <title>A functionally conserved STORR gene fusion in Papaver species that diverged 16.8 million years ago.</title>
        <authorList>
            <person name="Catania T."/>
        </authorList>
    </citation>
    <scope>NUCLEOTIDE SEQUENCE</scope>
    <source>
        <strain evidence="2">S-188037</strain>
    </source>
</reference>
<dbReference type="PANTHER" id="PTHR34710">
    <property type="entry name" value="OS03G0834100 PROTEIN"/>
    <property type="match status" value="1"/>
</dbReference>
<keyword evidence="3" id="KW-1185">Reference proteome</keyword>
<accession>A0AAD4XVX9</accession>
<evidence type="ECO:0000313" key="3">
    <source>
        <dbReference type="Proteomes" id="UP001202328"/>
    </source>
</evidence>
<evidence type="ECO:0000259" key="1">
    <source>
        <dbReference type="Pfam" id="PF12274"/>
    </source>
</evidence>
<evidence type="ECO:0000313" key="2">
    <source>
        <dbReference type="EMBL" id="KAI3952152.1"/>
    </source>
</evidence>
<dbReference type="AlphaFoldDB" id="A0AAD4XVX9"/>
<gene>
    <name evidence="2" type="ORF">MKW98_005847</name>
</gene>
<organism evidence="2 3">
    <name type="scientific">Papaver atlanticum</name>
    <dbReference type="NCBI Taxonomy" id="357466"/>
    <lineage>
        <taxon>Eukaryota</taxon>
        <taxon>Viridiplantae</taxon>
        <taxon>Streptophyta</taxon>
        <taxon>Embryophyta</taxon>
        <taxon>Tracheophyta</taxon>
        <taxon>Spermatophyta</taxon>
        <taxon>Magnoliopsida</taxon>
        <taxon>Ranunculales</taxon>
        <taxon>Papaveraceae</taxon>
        <taxon>Papaveroideae</taxon>
        <taxon>Papaver</taxon>
    </lineage>
</organism>
<feature type="domain" description="DUF3615" evidence="1">
    <location>
        <begin position="163"/>
        <end position="250"/>
    </location>
</feature>
<feature type="domain" description="DUF3615" evidence="1">
    <location>
        <begin position="66"/>
        <end position="144"/>
    </location>
</feature>